<proteinExistence type="predicted"/>
<organism evidence="3 4">
    <name type="scientific">Borrelia duttonii (strain Ly)</name>
    <dbReference type="NCBI Taxonomy" id="412419"/>
    <lineage>
        <taxon>Bacteria</taxon>
        <taxon>Pseudomonadati</taxon>
        <taxon>Spirochaetota</taxon>
        <taxon>Spirochaetia</taxon>
        <taxon>Spirochaetales</taxon>
        <taxon>Borreliaceae</taxon>
        <taxon>Borrelia</taxon>
    </lineage>
</organism>
<keyword evidence="4" id="KW-1185">Reference proteome</keyword>
<geneLocation type="plasmid" evidence="3 4">
    <name>pl31</name>
</geneLocation>
<sequence length="216" mass="25128">MNKNKSILILCIILFLYGCNANKTPAQANGDASQITRSTDESPLQKINSDTEEKNRFDLLMYGLGIAQKNLKIKYKDDAKYLVSINKYEIFRTWILDKSQIQKQKELSKAFINAYNCLDKKVKTLSNHMTIMQYVENAFAEYLYNEYKTNSKYDARLYGNKTGGFPANHVSSFFESLIHTLIKDHDTNEKKFQIMRDILEDKNSRIYKNISKLLTD</sequence>
<dbReference type="AlphaFoldDB" id="B5RPD9"/>
<name>B5RPD9_BORDL</name>
<keyword evidence="3" id="KW-0614">Plasmid</keyword>
<protein>
    <submittedName>
        <fullName evidence="3">ORFk-like protein, lipoprotein</fullName>
    </submittedName>
</protein>
<evidence type="ECO:0000256" key="2">
    <source>
        <dbReference type="SAM" id="SignalP"/>
    </source>
</evidence>
<dbReference type="OrthoDB" id="352284at2"/>
<dbReference type="PROSITE" id="PS51257">
    <property type="entry name" value="PROKAR_LIPOPROTEIN"/>
    <property type="match status" value="1"/>
</dbReference>
<dbReference type="RefSeq" id="WP_012539766.1">
    <property type="nucleotide sequence ID" value="NC_011262.1"/>
</dbReference>
<reference evidence="3 4" key="1">
    <citation type="journal article" date="2008" name="PLoS Genet.">
        <title>The genome of Borrelia recurrentis, the agent of deadly louse-borne relapsing fever, is a degraded subset of tick-borne Borrelia duttonii.</title>
        <authorList>
            <person name="Lescot M."/>
            <person name="Audic S."/>
            <person name="Robert C."/>
            <person name="Nguyen T.T."/>
            <person name="Blanc G."/>
            <person name="Cutler S.J."/>
            <person name="Wincker P."/>
            <person name="Couloux A."/>
            <person name="Claverie J.-M."/>
            <person name="Raoult D."/>
            <person name="Drancourt M."/>
        </authorList>
    </citation>
    <scope>NUCLEOTIDE SEQUENCE [LARGE SCALE GENOMIC DNA]</scope>
    <source>
        <strain evidence="3 4">Ly</strain>
    </source>
</reference>
<evidence type="ECO:0000313" key="3">
    <source>
        <dbReference type="EMBL" id="ACH94225.1"/>
    </source>
</evidence>
<gene>
    <name evidence="3" type="ordered locus">BDU_9005</name>
</gene>
<dbReference type="Proteomes" id="UP000000611">
    <property type="component" value="Plasmid pl31"/>
</dbReference>
<feature type="region of interest" description="Disordered" evidence="1">
    <location>
        <begin position="28"/>
        <end position="47"/>
    </location>
</feature>
<accession>B5RPD9</accession>
<dbReference type="EMBL" id="CP000991">
    <property type="protein sequence ID" value="ACH94225.1"/>
    <property type="molecule type" value="Genomic_DNA"/>
</dbReference>
<keyword evidence="2" id="KW-0732">Signal</keyword>
<dbReference type="HOGENOM" id="CLU_105327_0_0_12"/>
<dbReference type="KEGG" id="bdu:BDU_9005"/>
<evidence type="ECO:0000313" key="4">
    <source>
        <dbReference type="Proteomes" id="UP000000611"/>
    </source>
</evidence>
<feature type="signal peptide" evidence="2">
    <location>
        <begin position="1"/>
        <end position="28"/>
    </location>
</feature>
<evidence type="ECO:0000256" key="1">
    <source>
        <dbReference type="SAM" id="MobiDB-lite"/>
    </source>
</evidence>
<feature type="chain" id="PRO_5002835364" evidence="2">
    <location>
        <begin position="29"/>
        <end position="216"/>
    </location>
</feature>